<reference evidence="1" key="1">
    <citation type="submission" date="2022-08" db="EMBL/GenBank/DDBJ databases">
        <title>Novel Bdellovibrio Species Isolated from Svalbard: Designation Bdellovibrio svalbardensis.</title>
        <authorList>
            <person name="Mitchell R.J."/>
            <person name="Choi S.Y."/>
        </authorList>
    </citation>
    <scope>NUCLEOTIDE SEQUENCE</scope>
    <source>
        <strain evidence="1">PAP01</strain>
    </source>
</reference>
<dbReference type="RefSeq" id="WP_277579096.1">
    <property type="nucleotide sequence ID" value="NZ_JANRMI010000004.1"/>
</dbReference>
<evidence type="ECO:0008006" key="3">
    <source>
        <dbReference type="Google" id="ProtNLM"/>
    </source>
</evidence>
<proteinExistence type="predicted"/>
<dbReference type="EMBL" id="JANRMI010000004">
    <property type="protein sequence ID" value="MDG0817624.1"/>
    <property type="molecule type" value="Genomic_DNA"/>
</dbReference>
<gene>
    <name evidence="1" type="ORF">NWE73_14685</name>
</gene>
<sequence>MNPNEISQAMFTANVQAFNGLGLRPFLNSRQREIRRSFELKHKNPLLKHSEKYFSQNGEDGILLEIIRRLNLKRPITFLEFGADSGLENNTVNLLVHGHRGAWVGADELAITIPLNSKKLTYIKSWITAENANALFDSACERMGLSDVDIFSIDLDGVDIYILEALMAKGKRPAVIICEYNGKFPPPVKFRVKYNPQFQWDGSDYFGASLTDFNETLVANDYRLVCCDISGVNAFWIHNTYSAAFEDISTKIEDIFVPADYGHLYRVGHAPSPKTIESFL</sequence>
<comment type="caution">
    <text evidence="1">The sequence shown here is derived from an EMBL/GenBank/DDBJ whole genome shotgun (WGS) entry which is preliminary data.</text>
</comment>
<accession>A0ABT6DNX2</accession>
<protein>
    <recommendedName>
        <fullName evidence="3">Methyltransferase FkbM domain-containing protein</fullName>
    </recommendedName>
</protein>
<dbReference type="Proteomes" id="UP001152321">
    <property type="component" value="Unassembled WGS sequence"/>
</dbReference>
<name>A0ABT6DNX2_9BACT</name>
<organism evidence="1 2">
    <name type="scientific">Bdellovibrio svalbardensis</name>
    <dbReference type="NCBI Taxonomy" id="2972972"/>
    <lineage>
        <taxon>Bacteria</taxon>
        <taxon>Pseudomonadati</taxon>
        <taxon>Bdellovibrionota</taxon>
        <taxon>Bdellovibrionia</taxon>
        <taxon>Bdellovibrionales</taxon>
        <taxon>Pseudobdellovibrionaceae</taxon>
        <taxon>Bdellovibrio</taxon>
    </lineage>
</organism>
<keyword evidence="2" id="KW-1185">Reference proteome</keyword>
<evidence type="ECO:0000313" key="2">
    <source>
        <dbReference type="Proteomes" id="UP001152321"/>
    </source>
</evidence>
<evidence type="ECO:0000313" key="1">
    <source>
        <dbReference type="EMBL" id="MDG0817624.1"/>
    </source>
</evidence>